<evidence type="ECO:0000259" key="6">
    <source>
        <dbReference type="Pfam" id="PF17287"/>
    </source>
</evidence>
<reference evidence="7 8" key="1">
    <citation type="journal article" date="2012" name="J. Bacteriol.">
        <title>De Novo Genome Project of Cupriavidus basilensis OR16.</title>
        <authorList>
            <person name="Cserhati M."/>
            <person name="Kriszt B."/>
            <person name="Szoboszlay S."/>
            <person name="Toth A."/>
            <person name="Szabo I."/>
            <person name="Tancsics A."/>
            <person name="Nagy I."/>
            <person name="Horvath B."/>
            <person name="Nagy I."/>
            <person name="Kukolya J."/>
        </authorList>
    </citation>
    <scope>NUCLEOTIDE SEQUENCE [LARGE SCALE GENOMIC DNA]</scope>
    <source>
        <strain evidence="7 8">OR16</strain>
    </source>
</reference>
<keyword evidence="3" id="KW-0998">Cell outer membrane</keyword>
<comment type="caution">
    <text evidence="7">The sequence shown here is derived from an EMBL/GenBank/DDBJ whole genome shotgun (WGS) entry which is preliminary data.</text>
</comment>
<evidence type="ECO:0000313" key="8">
    <source>
        <dbReference type="Proteomes" id="UP000005808"/>
    </source>
</evidence>
<name>H1S6V4_9BURK</name>
<accession>H1S6V4</accession>
<evidence type="ECO:0000259" key="5">
    <source>
        <dbReference type="Pfam" id="PF08479"/>
    </source>
</evidence>
<feature type="domain" description="Polypeptide-transport-associated ShlB-type" evidence="5">
    <location>
        <begin position="111"/>
        <end position="162"/>
    </location>
</feature>
<dbReference type="InterPro" id="IPR051544">
    <property type="entry name" value="TPS_OM_transporter"/>
</dbReference>
<dbReference type="Pfam" id="PF03865">
    <property type="entry name" value="ShlB"/>
    <property type="match status" value="1"/>
</dbReference>
<keyword evidence="2" id="KW-0812">Transmembrane</keyword>
<dbReference type="GO" id="GO:0008320">
    <property type="term" value="F:protein transmembrane transporter activity"/>
    <property type="evidence" value="ECO:0007669"/>
    <property type="project" value="TreeGrafter"/>
</dbReference>
<organism evidence="7 8">
    <name type="scientific">Cupriavidus basilensis OR16</name>
    <dbReference type="NCBI Taxonomy" id="1127483"/>
    <lineage>
        <taxon>Bacteria</taxon>
        <taxon>Pseudomonadati</taxon>
        <taxon>Pseudomonadota</taxon>
        <taxon>Betaproteobacteria</taxon>
        <taxon>Burkholderiales</taxon>
        <taxon>Burkholderiaceae</taxon>
        <taxon>Cupriavidus</taxon>
    </lineage>
</organism>
<dbReference type="Gene3D" id="3.10.20.310">
    <property type="entry name" value="membrane protein fhac"/>
    <property type="match status" value="1"/>
</dbReference>
<dbReference type="InterPro" id="IPR005565">
    <property type="entry name" value="Hemolysn_activator_HlyB_C"/>
</dbReference>
<proteinExistence type="predicted"/>
<dbReference type="Pfam" id="PF17287">
    <property type="entry name" value="POTRA_3"/>
    <property type="match status" value="1"/>
</dbReference>
<evidence type="ECO:0000259" key="4">
    <source>
        <dbReference type="Pfam" id="PF03865"/>
    </source>
</evidence>
<keyword evidence="1" id="KW-1134">Transmembrane beta strand</keyword>
<dbReference type="PANTHER" id="PTHR34597">
    <property type="entry name" value="SLR1661 PROTEIN"/>
    <property type="match status" value="1"/>
</dbReference>
<dbReference type="PATRIC" id="fig|1127483.3.peg.3664"/>
<evidence type="ECO:0000256" key="1">
    <source>
        <dbReference type="ARBA" id="ARBA00022452"/>
    </source>
</evidence>
<feature type="domain" description="Haemolysin activator HlyB C-terminal" evidence="4">
    <location>
        <begin position="221"/>
        <end position="536"/>
    </location>
</feature>
<dbReference type="PANTHER" id="PTHR34597:SF3">
    <property type="entry name" value="OUTER MEMBRANE TRANSPORTER CDIB"/>
    <property type="match status" value="1"/>
</dbReference>
<dbReference type="InterPro" id="IPR035251">
    <property type="entry name" value="ShlB_POTRA"/>
</dbReference>
<sequence length="572" mass="61086">MFQTWTRSIGSMTSIRKIGGAAALLLLQISPGIAQSLTPHAAAETSEATRRQAQQVDEALTRAAAAAPVLSGGETSPHAVLEFPAESPCFEISHLAWKNAEAFAWLVRAVQVRDVCVGSEGITRLRDHLRYLLIERGYLTTQVLIGQQDLRAGTLEIELVPGRIGSIAETGDAPGRRQAAMPMREGDVLNLRDLDQTLENIRTVAGDAAVQMVLSPGKEFGQTDLAIHHAPTVRRWRAIVSADNAGLDATGKNQLGGVLVVDSPLGLYDHLVATYNNDAHFGNHTVGSRSMGLQWTVPYGYGSFWLGANQYDFLQTVATYAGGLPYTGRTRTFEAGAATVAYRTGTMKGTVRAKLSRRSDDVWLGEWPIGVQARDITGYTLSYSHYQRARRATFTGGLSLRGSIPAWSSNTGYVSGRTQWNGRYSILSANASVDAPFSLGGQRMGYRTSMNAQAAPNAIPGTEMMSIGSRYTVRGFDGSRTLVGQSGWVLRNEVALAIGRTGQEAYIAADTGSVGGSVTRELSGRTLVGAALGVRGAYGKLSYDVSVGKPLAKPAGFEAARATVAVQISITL</sequence>
<dbReference type="PIRSF" id="PIRSF029745">
    <property type="entry name" value="FhaC"/>
    <property type="match status" value="1"/>
</dbReference>
<dbReference type="InterPro" id="IPR013686">
    <property type="entry name" value="Polypept-transport_assoc_ShlB"/>
</dbReference>
<dbReference type="Proteomes" id="UP000005808">
    <property type="component" value="Unassembled WGS sequence"/>
</dbReference>
<keyword evidence="1" id="KW-0472">Membrane</keyword>
<evidence type="ECO:0000256" key="3">
    <source>
        <dbReference type="ARBA" id="ARBA00023237"/>
    </source>
</evidence>
<evidence type="ECO:0000313" key="7">
    <source>
        <dbReference type="EMBL" id="EHP41765.1"/>
    </source>
</evidence>
<dbReference type="GO" id="GO:0046819">
    <property type="term" value="P:protein secretion by the type V secretion system"/>
    <property type="evidence" value="ECO:0007669"/>
    <property type="project" value="TreeGrafter"/>
</dbReference>
<dbReference type="Pfam" id="PF08479">
    <property type="entry name" value="POTRA_2"/>
    <property type="match status" value="1"/>
</dbReference>
<dbReference type="EMBL" id="AHJE01000044">
    <property type="protein sequence ID" value="EHP41765.1"/>
    <property type="molecule type" value="Genomic_DNA"/>
</dbReference>
<feature type="domain" description="ShlB POTRA" evidence="6">
    <location>
        <begin position="173"/>
        <end position="205"/>
    </location>
</feature>
<dbReference type="Gene3D" id="2.40.160.50">
    <property type="entry name" value="membrane protein fhac: a member of the omp85/tpsb transporter family"/>
    <property type="match status" value="1"/>
</dbReference>
<dbReference type="InterPro" id="IPR027282">
    <property type="entry name" value="TPS"/>
</dbReference>
<evidence type="ECO:0000256" key="2">
    <source>
        <dbReference type="ARBA" id="ARBA00022692"/>
    </source>
</evidence>
<dbReference type="AlphaFoldDB" id="H1S6V4"/>
<protein>
    <submittedName>
        <fullName evidence="7">Polypeptide-transport-associated domain-containing protein</fullName>
    </submittedName>
</protein>
<dbReference type="GO" id="GO:0098046">
    <property type="term" value="C:type V protein secretion system complex"/>
    <property type="evidence" value="ECO:0007669"/>
    <property type="project" value="TreeGrafter"/>
</dbReference>
<gene>
    <name evidence="7" type="ORF">OR16_18271</name>
</gene>